<dbReference type="Gene3D" id="3.30.2310.20">
    <property type="entry name" value="RelE-like"/>
    <property type="match status" value="1"/>
</dbReference>
<comment type="caution">
    <text evidence="2">The sequence shown here is derived from an EMBL/GenBank/DDBJ whole genome shotgun (WGS) entry which is preliminary data.</text>
</comment>
<evidence type="ECO:0000256" key="1">
    <source>
        <dbReference type="ARBA" id="ARBA00022649"/>
    </source>
</evidence>
<keyword evidence="1" id="KW-1277">Toxin-antitoxin system</keyword>
<accession>A0A1G2HWV3</accession>
<dbReference type="InterPro" id="IPR052747">
    <property type="entry name" value="TA_system_RelE_toxin"/>
</dbReference>
<gene>
    <name evidence="2" type="ORF">A2822_00695</name>
</gene>
<evidence type="ECO:0000313" key="3">
    <source>
        <dbReference type="Proteomes" id="UP000178774"/>
    </source>
</evidence>
<dbReference type="InterPro" id="IPR007712">
    <property type="entry name" value="RelE/ParE_toxin"/>
</dbReference>
<name>A0A1G2HWV3_9BACT</name>
<dbReference type="PANTHER" id="PTHR38813:SF1">
    <property type="entry name" value="TOXIN RELE1-RELATED"/>
    <property type="match status" value="1"/>
</dbReference>
<dbReference type="PANTHER" id="PTHR38813">
    <property type="match status" value="1"/>
</dbReference>
<protein>
    <recommendedName>
        <fullName evidence="4">Plasmid stabilization protein</fullName>
    </recommendedName>
</protein>
<dbReference type="InterPro" id="IPR035093">
    <property type="entry name" value="RelE/ParE_toxin_dom_sf"/>
</dbReference>
<organism evidence="2 3">
    <name type="scientific">Candidatus Staskawiczbacteria bacterium RIFCSPHIGHO2_01_FULL_41_41</name>
    <dbReference type="NCBI Taxonomy" id="1802203"/>
    <lineage>
        <taxon>Bacteria</taxon>
        <taxon>Candidatus Staskawicziibacteriota</taxon>
    </lineage>
</organism>
<proteinExistence type="predicted"/>
<sequence>MPWNVKVADRVLKDVKKFPKKDVQRLLFVIEEMEKNPYQGDVQKLKGEENVWRCRTGSYRILYEIFPVKNMVWVFDVKRRTSSTY</sequence>
<dbReference type="EMBL" id="MHOP01000002">
    <property type="protein sequence ID" value="OGZ66701.1"/>
    <property type="molecule type" value="Genomic_DNA"/>
</dbReference>
<evidence type="ECO:0008006" key="4">
    <source>
        <dbReference type="Google" id="ProtNLM"/>
    </source>
</evidence>
<reference evidence="2 3" key="1">
    <citation type="journal article" date="2016" name="Nat. Commun.">
        <title>Thousands of microbial genomes shed light on interconnected biogeochemical processes in an aquifer system.</title>
        <authorList>
            <person name="Anantharaman K."/>
            <person name="Brown C.T."/>
            <person name="Hug L.A."/>
            <person name="Sharon I."/>
            <person name="Castelle C.J."/>
            <person name="Probst A.J."/>
            <person name="Thomas B.C."/>
            <person name="Singh A."/>
            <person name="Wilkins M.J."/>
            <person name="Karaoz U."/>
            <person name="Brodie E.L."/>
            <person name="Williams K.H."/>
            <person name="Hubbard S.S."/>
            <person name="Banfield J.F."/>
        </authorList>
    </citation>
    <scope>NUCLEOTIDE SEQUENCE [LARGE SCALE GENOMIC DNA]</scope>
</reference>
<evidence type="ECO:0000313" key="2">
    <source>
        <dbReference type="EMBL" id="OGZ66701.1"/>
    </source>
</evidence>
<dbReference type="Proteomes" id="UP000178774">
    <property type="component" value="Unassembled WGS sequence"/>
</dbReference>
<dbReference type="SUPFAM" id="SSF143011">
    <property type="entry name" value="RelE-like"/>
    <property type="match status" value="1"/>
</dbReference>
<dbReference type="AlphaFoldDB" id="A0A1G2HWV3"/>
<dbReference type="Pfam" id="PF05016">
    <property type="entry name" value="ParE_toxin"/>
    <property type="match status" value="1"/>
</dbReference>